<evidence type="ECO:0000256" key="2">
    <source>
        <dbReference type="ARBA" id="ARBA00022714"/>
    </source>
</evidence>
<reference evidence="9" key="2">
    <citation type="submission" date="2021-08" db="EMBL/GenBank/DDBJ databases">
        <authorList>
            <person name="Tani A."/>
            <person name="Ola A."/>
            <person name="Ogura Y."/>
            <person name="Katsura K."/>
            <person name="Hayashi T."/>
        </authorList>
    </citation>
    <scope>NUCLEOTIDE SEQUENCE</scope>
    <source>
        <strain evidence="9">NBRC 15686</strain>
    </source>
</reference>
<name>A0ABQ4UMS6_9HYPH</name>
<evidence type="ECO:0000256" key="1">
    <source>
        <dbReference type="ARBA" id="ARBA00022630"/>
    </source>
</evidence>
<keyword evidence="10" id="KW-1185">Reference proteome</keyword>
<dbReference type="InterPro" id="IPR054582">
    <property type="entry name" value="DmmA-like_N"/>
</dbReference>
<accession>A0ABQ4UMS6</accession>
<dbReference type="EMBL" id="BPRC01000039">
    <property type="protein sequence ID" value="GJE68001.1"/>
    <property type="molecule type" value="Genomic_DNA"/>
</dbReference>
<evidence type="ECO:0000259" key="7">
    <source>
        <dbReference type="Pfam" id="PF22289"/>
    </source>
</evidence>
<keyword evidence="2" id="KW-0001">2Fe-2S</keyword>
<evidence type="ECO:0000256" key="3">
    <source>
        <dbReference type="ARBA" id="ARBA00022723"/>
    </source>
</evidence>
<keyword evidence="6" id="KW-0411">Iron-sulfur</keyword>
<dbReference type="RefSeq" id="WP_238228875.1">
    <property type="nucleotide sequence ID" value="NZ_BAAADH010000018.1"/>
</dbReference>
<dbReference type="InterPro" id="IPR048037">
    <property type="entry name" value="DmmA-like_C"/>
</dbReference>
<dbReference type="NCBIfam" id="NF041259">
    <property type="entry name" value="mono_DmmA_fam"/>
    <property type="match status" value="1"/>
</dbReference>
<feature type="domain" description="Dimethylamine monooxygenase subunit DmmA-like C-terminal" evidence="7">
    <location>
        <begin position="140"/>
        <end position="183"/>
    </location>
</feature>
<reference evidence="9" key="1">
    <citation type="journal article" date="2021" name="Front. Microbiol.">
        <title>Comprehensive Comparative Genomics and Phenotyping of Methylobacterium Species.</title>
        <authorList>
            <person name="Alessa O."/>
            <person name="Ogura Y."/>
            <person name="Fujitani Y."/>
            <person name="Takami H."/>
            <person name="Hayashi T."/>
            <person name="Sahin N."/>
            <person name="Tani A."/>
        </authorList>
    </citation>
    <scope>NUCLEOTIDE SEQUENCE</scope>
    <source>
        <strain evidence="9">NBRC 15686</strain>
    </source>
</reference>
<dbReference type="Pfam" id="PF22289">
    <property type="entry name" value="DmmA-like_C"/>
    <property type="match status" value="1"/>
</dbReference>
<dbReference type="Proteomes" id="UP001055039">
    <property type="component" value="Unassembled WGS sequence"/>
</dbReference>
<dbReference type="Pfam" id="PF22290">
    <property type="entry name" value="DmmA-like_N"/>
    <property type="match status" value="1"/>
</dbReference>
<keyword evidence="4" id="KW-0560">Oxidoreductase</keyword>
<protein>
    <submittedName>
        <fullName evidence="9">Uncharacterized protein</fullName>
    </submittedName>
</protein>
<evidence type="ECO:0000259" key="8">
    <source>
        <dbReference type="Pfam" id="PF22290"/>
    </source>
</evidence>
<evidence type="ECO:0000313" key="10">
    <source>
        <dbReference type="Proteomes" id="UP001055039"/>
    </source>
</evidence>
<evidence type="ECO:0000256" key="5">
    <source>
        <dbReference type="ARBA" id="ARBA00023004"/>
    </source>
</evidence>
<keyword evidence="5" id="KW-0408">Iron</keyword>
<proteinExistence type="predicted"/>
<evidence type="ECO:0000313" key="9">
    <source>
        <dbReference type="EMBL" id="GJE68001.1"/>
    </source>
</evidence>
<comment type="caution">
    <text evidence="9">The sequence shown here is derived from an EMBL/GenBank/DDBJ whole genome shotgun (WGS) entry which is preliminary data.</text>
</comment>
<sequence length="201" mass="21536">MIEISQFDSRPSYGRLALDPRARTHLIAAEDEGAAAVLDVFADATDARPRTILLYARADEAGAEPAERLSRLDWAAFHPAAGRNELLAGLDGVLATATMGTRLYVAGSESFIGEVIARAAGFGVVPESVIAEKRGSPARRVQCVHCKHIAEAVTVSPYTCPGCEQSLLVRDHFSRRLSAFQGVRIDAEVPGDVPPAQELSR</sequence>
<keyword evidence="3" id="KW-0479">Metal-binding</keyword>
<gene>
    <name evidence="9" type="ORF">LNAOJCKE_5237</name>
</gene>
<evidence type="ECO:0000256" key="6">
    <source>
        <dbReference type="ARBA" id="ARBA00023014"/>
    </source>
</evidence>
<feature type="domain" description="Dimethylamine monooxygenase subunit DmmA-like N-terminal" evidence="8">
    <location>
        <begin position="7"/>
        <end position="128"/>
    </location>
</feature>
<keyword evidence="1" id="KW-0285">Flavoprotein</keyword>
<evidence type="ECO:0000256" key="4">
    <source>
        <dbReference type="ARBA" id="ARBA00023002"/>
    </source>
</evidence>
<organism evidence="9 10">
    <name type="scientific">Methylorubrum aminovorans</name>
    <dbReference type="NCBI Taxonomy" id="269069"/>
    <lineage>
        <taxon>Bacteria</taxon>
        <taxon>Pseudomonadati</taxon>
        <taxon>Pseudomonadota</taxon>
        <taxon>Alphaproteobacteria</taxon>
        <taxon>Hyphomicrobiales</taxon>
        <taxon>Methylobacteriaceae</taxon>
        <taxon>Methylorubrum</taxon>
    </lineage>
</organism>